<dbReference type="Proteomes" id="UP001372338">
    <property type="component" value="Unassembled WGS sequence"/>
</dbReference>
<dbReference type="SUPFAM" id="SSF54695">
    <property type="entry name" value="POZ domain"/>
    <property type="match status" value="1"/>
</dbReference>
<dbReference type="PANTHER" id="PTHR46672">
    <property type="entry name" value="OS08G0495500 PROTEIN-RELATED"/>
    <property type="match status" value="1"/>
</dbReference>
<evidence type="ECO:0000256" key="1">
    <source>
        <dbReference type="ARBA" id="ARBA00004184"/>
    </source>
</evidence>
<dbReference type="PROSITE" id="PS50097">
    <property type="entry name" value="BTB"/>
    <property type="match status" value="1"/>
</dbReference>
<dbReference type="CDD" id="cd18186">
    <property type="entry name" value="BTB_POZ_ZBTB_KLHL-like"/>
    <property type="match status" value="1"/>
</dbReference>
<evidence type="ECO:0000313" key="5">
    <source>
        <dbReference type="Proteomes" id="UP001372338"/>
    </source>
</evidence>
<dbReference type="InterPro" id="IPR044714">
    <property type="entry name" value="AtSIBP1-like"/>
</dbReference>
<organism evidence="4 5">
    <name type="scientific">Crotalaria pallida</name>
    <name type="common">Smooth rattlebox</name>
    <name type="synonym">Crotalaria striata</name>
    <dbReference type="NCBI Taxonomy" id="3830"/>
    <lineage>
        <taxon>Eukaryota</taxon>
        <taxon>Viridiplantae</taxon>
        <taxon>Streptophyta</taxon>
        <taxon>Embryophyta</taxon>
        <taxon>Tracheophyta</taxon>
        <taxon>Spermatophyta</taxon>
        <taxon>Magnoliopsida</taxon>
        <taxon>eudicotyledons</taxon>
        <taxon>Gunneridae</taxon>
        <taxon>Pentapetalae</taxon>
        <taxon>rosids</taxon>
        <taxon>fabids</taxon>
        <taxon>Fabales</taxon>
        <taxon>Fabaceae</taxon>
        <taxon>Papilionoideae</taxon>
        <taxon>50 kb inversion clade</taxon>
        <taxon>genistoids sensu lato</taxon>
        <taxon>core genistoids</taxon>
        <taxon>Crotalarieae</taxon>
        <taxon>Crotalaria</taxon>
    </lineage>
</organism>
<evidence type="ECO:0000313" key="4">
    <source>
        <dbReference type="EMBL" id="KAK7277005.1"/>
    </source>
</evidence>
<name>A0AAN9FPC6_CROPI</name>
<accession>A0AAN9FPC6</accession>
<evidence type="ECO:0000259" key="3">
    <source>
        <dbReference type="PROSITE" id="PS50097"/>
    </source>
</evidence>
<dbReference type="Gene3D" id="3.30.710.10">
    <property type="entry name" value="Potassium Channel Kv1.1, Chain A"/>
    <property type="match status" value="1"/>
</dbReference>
<dbReference type="GO" id="GO:0012505">
    <property type="term" value="C:endomembrane system"/>
    <property type="evidence" value="ECO:0007669"/>
    <property type="project" value="UniProtKB-SubCell"/>
</dbReference>
<proteinExistence type="predicted"/>
<dbReference type="Pfam" id="PF00651">
    <property type="entry name" value="BTB"/>
    <property type="match status" value="1"/>
</dbReference>
<dbReference type="EMBL" id="JAYWIO010000003">
    <property type="protein sequence ID" value="KAK7277005.1"/>
    <property type="molecule type" value="Genomic_DNA"/>
</dbReference>
<sequence>METVRIKTKILDEEVHLGKSLLNCIHEIIRASLALADHNKNKNNRTNINYSVDSMYRVETTSRFAQWKIHNLASSIYRKSDPFKISIWNWYLSVERTRVKVVKLYPEISNLTKDNLPIASFIIRLLSSAGDHKAFLAHSRTNINDSMDSMYRVETTSRFTQWKIHNLASSTYRKSDPFKISIWNWYLSVERTRVSVVKLYPEISNLTKDNLPIASFIIRLLSSAGDHKALAHSEIKEKLLSNTEGFVWLIESPLPGKFIIDIEFLDLKISCPNGGDPCSIWPNRSVKQRSDSAVLQSLGRMLTESIHTDITIDACDGSIGAHRAVLAARSPVFHSMFSYNLKEKALSSINISDMSIEACQVFLYYLYGTIKHEEFMTHRLALLHAADKYDICDLREACHESLVEDIDEKNVLERLQTASLYQLPKLKIGCMQYLVKFGKIFHIQDDFAAFLQSADRDLISEVFHEVLDEWKGF</sequence>
<keyword evidence="5" id="KW-1185">Reference proteome</keyword>
<comment type="subcellular location">
    <subcellularLocation>
        <location evidence="1">Endomembrane system</location>
        <topology evidence="1">Peripheral membrane protein</topology>
    </subcellularLocation>
</comment>
<dbReference type="SMART" id="SM00225">
    <property type="entry name" value="BTB"/>
    <property type="match status" value="1"/>
</dbReference>
<comment type="pathway">
    <text evidence="2">Protein modification; protein ubiquitination.</text>
</comment>
<gene>
    <name evidence="4" type="ORF">RIF29_18154</name>
</gene>
<protein>
    <recommendedName>
        <fullName evidence="3">BTB domain-containing protein</fullName>
    </recommendedName>
</protein>
<dbReference type="AlphaFoldDB" id="A0AAN9FPC6"/>
<dbReference type="InterPro" id="IPR000210">
    <property type="entry name" value="BTB/POZ_dom"/>
</dbReference>
<comment type="caution">
    <text evidence="4">The sequence shown here is derived from an EMBL/GenBank/DDBJ whole genome shotgun (WGS) entry which is preliminary data.</text>
</comment>
<reference evidence="4 5" key="1">
    <citation type="submission" date="2024-01" db="EMBL/GenBank/DDBJ databases">
        <title>The genomes of 5 underutilized Papilionoideae crops provide insights into root nodulation and disease resistanc.</title>
        <authorList>
            <person name="Yuan L."/>
        </authorList>
    </citation>
    <scope>NUCLEOTIDE SEQUENCE [LARGE SCALE GENOMIC DNA]</scope>
    <source>
        <strain evidence="4">ZHUSHIDOU_FW_LH</strain>
        <tissue evidence="4">Leaf</tissue>
    </source>
</reference>
<dbReference type="PANTHER" id="PTHR46672:SF4">
    <property type="entry name" value="OS08G0495500 PROTEIN"/>
    <property type="match status" value="1"/>
</dbReference>
<dbReference type="InterPro" id="IPR011333">
    <property type="entry name" value="SKP1/BTB/POZ_sf"/>
</dbReference>
<evidence type="ECO:0000256" key="2">
    <source>
        <dbReference type="ARBA" id="ARBA00004906"/>
    </source>
</evidence>
<feature type="domain" description="BTB" evidence="3">
    <location>
        <begin position="308"/>
        <end position="367"/>
    </location>
</feature>